<dbReference type="InterPro" id="IPR052070">
    <property type="entry name" value="ESCRT-I_UEV_domain"/>
</dbReference>
<organism evidence="2 3">
    <name type="scientific">Takifugu rubripes</name>
    <name type="common">Japanese pufferfish</name>
    <name type="synonym">Fugu rubripes</name>
    <dbReference type="NCBI Taxonomy" id="31033"/>
    <lineage>
        <taxon>Eukaryota</taxon>
        <taxon>Metazoa</taxon>
        <taxon>Chordata</taxon>
        <taxon>Craniata</taxon>
        <taxon>Vertebrata</taxon>
        <taxon>Euteleostomi</taxon>
        <taxon>Actinopterygii</taxon>
        <taxon>Neopterygii</taxon>
        <taxon>Teleostei</taxon>
        <taxon>Neoteleostei</taxon>
        <taxon>Acanthomorphata</taxon>
        <taxon>Eupercaria</taxon>
        <taxon>Tetraodontiformes</taxon>
        <taxon>Tetradontoidea</taxon>
        <taxon>Tetraodontidae</taxon>
        <taxon>Takifugu</taxon>
    </lineage>
</organism>
<sequence>MSFYKNTIQKMLPKAYVHKYVSREIKAAVFHYKDLQPVVDKYVYNDGTTKNLMSLTGTIPVAYDGKTYNIPVCVWLEESYPQTCPLCYIKPTPEMMIMQSKNITSNGEVLLKYLDEWSPDICDLVSLLQVMISLFEDTPPLCMKPFREPVQESCFLQFHRHSEVRSWPDGSLYLSFPTEADELSCRGNETSC</sequence>
<dbReference type="PROSITE" id="PS51322">
    <property type="entry name" value="UEV"/>
    <property type="match status" value="1"/>
</dbReference>
<dbReference type="SUPFAM" id="SSF54495">
    <property type="entry name" value="UBC-like"/>
    <property type="match status" value="1"/>
</dbReference>
<dbReference type="GO" id="GO:0043130">
    <property type="term" value="F:ubiquitin binding"/>
    <property type="evidence" value="ECO:0007669"/>
    <property type="project" value="TreeGrafter"/>
</dbReference>
<keyword evidence="3" id="KW-1185">Reference proteome</keyword>
<feature type="domain" description="UEV" evidence="1">
    <location>
        <begin position="2"/>
        <end position="145"/>
    </location>
</feature>
<dbReference type="InParanoid" id="A0A674P2S1"/>
<dbReference type="OrthoDB" id="306304at2759"/>
<evidence type="ECO:0000313" key="2">
    <source>
        <dbReference type="Ensembl" id="ENSTRUP00000080066.1"/>
    </source>
</evidence>
<dbReference type="PANTHER" id="PTHR23306:SF25">
    <property type="entry name" value="TUMOR SUSCEPTIBILITY GENE 101 PROTEIN"/>
    <property type="match status" value="1"/>
</dbReference>
<dbReference type="Gene3D" id="3.10.110.10">
    <property type="entry name" value="Ubiquitin Conjugating Enzyme"/>
    <property type="match status" value="1"/>
</dbReference>
<evidence type="ECO:0000259" key="1">
    <source>
        <dbReference type="PROSITE" id="PS51322"/>
    </source>
</evidence>
<dbReference type="CDD" id="cd11685">
    <property type="entry name" value="UEV_TSG101-like"/>
    <property type="match status" value="1"/>
</dbReference>
<dbReference type="Pfam" id="PF05743">
    <property type="entry name" value="UEV"/>
    <property type="match status" value="1"/>
</dbReference>
<reference evidence="2" key="2">
    <citation type="submission" date="2025-08" db="UniProtKB">
        <authorList>
            <consortium name="Ensembl"/>
        </authorList>
    </citation>
    <scope>IDENTIFICATION</scope>
</reference>
<reference evidence="2 3" key="1">
    <citation type="journal article" date="2011" name="Genome Biol. Evol.">
        <title>Integration of the genetic map and genome assembly of fugu facilitates insights into distinct features of genome evolution in teleosts and mammals.</title>
        <authorList>
            <person name="Kai W."/>
            <person name="Kikuchi K."/>
            <person name="Tohari S."/>
            <person name="Chew A.K."/>
            <person name="Tay A."/>
            <person name="Fujiwara A."/>
            <person name="Hosoya S."/>
            <person name="Suetake H."/>
            <person name="Naruse K."/>
            <person name="Brenner S."/>
            <person name="Suzuki Y."/>
            <person name="Venkatesh B."/>
        </authorList>
    </citation>
    <scope>NUCLEOTIDE SEQUENCE [LARGE SCALE GENOMIC DNA]</scope>
</reference>
<dbReference type="GO" id="GO:0000813">
    <property type="term" value="C:ESCRT I complex"/>
    <property type="evidence" value="ECO:0007669"/>
    <property type="project" value="TreeGrafter"/>
</dbReference>
<dbReference type="AlphaFoldDB" id="A0A674P2S1"/>
<dbReference type="GO" id="GO:0008333">
    <property type="term" value="P:endosome to lysosome transport"/>
    <property type="evidence" value="ECO:0007669"/>
    <property type="project" value="TreeGrafter"/>
</dbReference>
<evidence type="ECO:0000313" key="3">
    <source>
        <dbReference type="Proteomes" id="UP000005226"/>
    </source>
</evidence>
<dbReference type="InterPro" id="IPR016135">
    <property type="entry name" value="UBQ-conjugating_enzyme/RWD"/>
</dbReference>
<dbReference type="Ensembl" id="ENSTRUT00000064684.1">
    <property type="protein sequence ID" value="ENSTRUP00000080066.1"/>
    <property type="gene ID" value="ENSTRUG00000027355.1"/>
</dbReference>
<proteinExistence type="predicted"/>
<dbReference type="OMA" id="PFQQENE"/>
<dbReference type="GeneTree" id="ENSGT00940000153903"/>
<name>A0A674P2S1_TAKRU</name>
<dbReference type="PANTHER" id="PTHR23306">
    <property type="entry name" value="TUMOR SUSCEPTIBILITY GENE 101 PROTEIN-RELATED"/>
    <property type="match status" value="1"/>
</dbReference>
<accession>A0A674P2S1</accession>
<reference evidence="2" key="3">
    <citation type="submission" date="2025-09" db="UniProtKB">
        <authorList>
            <consortium name="Ensembl"/>
        </authorList>
    </citation>
    <scope>IDENTIFICATION</scope>
</reference>
<dbReference type="Proteomes" id="UP000005226">
    <property type="component" value="Chromosome 9"/>
</dbReference>
<dbReference type="GO" id="GO:0015031">
    <property type="term" value="P:protein transport"/>
    <property type="evidence" value="ECO:0007669"/>
    <property type="project" value="InterPro"/>
</dbReference>
<dbReference type="InterPro" id="IPR008883">
    <property type="entry name" value="UEV_N"/>
</dbReference>
<gene>
    <name evidence="2" type="primary">zgc:123278</name>
</gene>
<protein>
    <submittedName>
        <fullName evidence="2">Zgc:123278</fullName>
    </submittedName>
</protein>